<keyword evidence="3" id="KW-1185">Reference proteome</keyword>
<feature type="signal peptide" evidence="1">
    <location>
        <begin position="1"/>
        <end position="32"/>
    </location>
</feature>
<sequence>MRHSLSRIMPALTGLVAVGLLFGATPAASATAQTPPSTALTAAAEDDPIIQPMDAASCQWAPGAAGNTHCFSVYGKPAKGPFIYKVIDEFMGLNAGNICSATAEIKYHPAWATGTYTRTIPNAGCAGSAMQLSWFPNENMKVGSDICGRQKNNKTNQAYTAWICHKIGAA</sequence>
<evidence type="ECO:0000256" key="1">
    <source>
        <dbReference type="SAM" id="SignalP"/>
    </source>
</evidence>
<keyword evidence="1" id="KW-0732">Signal</keyword>
<dbReference type="Proteomes" id="UP000093412">
    <property type="component" value="Unassembled WGS sequence"/>
</dbReference>
<evidence type="ECO:0000313" key="3">
    <source>
        <dbReference type="Proteomes" id="UP000093412"/>
    </source>
</evidence>
<accession>A0ABX2Y868</accession>
<name>A0ABX2Y868_9CELL</name>
<evidence type="ECO:0008006" key="4">
    <source>
        <dbReference type="Google" id="ProtNLM"/>
    </source>
</evidence>
<organism evidence="2 3">
    <name type="scientific">Oerskovia enterophila</name>
    <dbReference type="NCBI Taxonomy" id="43678"/>
    <lineage>
        <taxon>Bacteria</taxon>
        <taxon>Bacillati</taxon>
        <taxon>Actinomycetota</taxon>
        <taxon>Actinomycetes</taxon>
        <taxon>Micrococcales</taxon>
        <taxon>Cellulomonadaceae</taxon>
        <taxon>Oerskovia</taxon>
    </lineage>
</organism>
<evidence type="ECO:0000313" key="2">
    <source>
        <dbReference type="EMBL" id="OCI32778.1"/>
    </source>
</evidence>
<reference evidence="2 3" key="1">
    <citation type="submission" date="2016-06" db="EMBL/GenBank/DDBJ databases">
        <title>Genome sequence of Oerskovia enterophila DSM 43852.</title>
        <authorList>
            <person name="Poehlein A."/>
            <person name="Jag V."/>
            <person name="Bengelsdorf F.R."/>
            <person name="Daniel R."/>
            <person name="Duerre P."/>
        </authorList>
    </citation>
    <scope>NUCLEOTIDE SEQUENCE [LARGE SCALE GENOMIC DNA]</scope>
    <source>
        <strain evidence="2 3">DSM 43852</strain>
    </source>
</reference>
<gene>
    <name evidence="2" type="ORF">OERS_03700</name>
</gene>
<protein>
    <recommendedName>
        <fullName evidence="4">Serine/threonine protein kinase</fullName>
    </recommendedName>
</protein>
<feature type="chain" id="PRO_5045382676" description="Serine/threonine protein kinase" evidence="1">
    <location>
        <begin position="33"/>
        <end position="170"/>
    </location>
</feature>
<dbReference type="EMBL" id="MAQA01000003">
    <property type="protein sequence ID" value="OCI32778.1"/>
    <property type="molecule type" value="Genomic_DNA"/>
</dbReference>
<comment type="caution">
    <text evidence="2">The sequence shown here is derived from an EMBL/GenBank/DDBJ whole genome shotgun (WGS) entry which is preliminary data.</text>
</comment>
<proteinExistence type="predicted"/>